<organism evidence="1 2">
    <name type="scientific">Nephila pilipes</name>
    <name type="common">Giant wood spider</name>
    <name type="synonym">Nephila maculata</name>
    <dbReference type="NCBI Taxonomy" id="299642"/>
    <lineage>
        <taxon>Eukaryota</taxon>
        <taxon>Metazoa</taxon>
        <taxon>Ecdysozoa</taxon>
        <taxon>Arthropoda</taxon>
        <taxon>Chelicerata</taxon>
        <taxon>Arachnida</taxon>
        <taxon>Araneae</taxon>
        <taxon>Araneomorphae</taxon>
        <taxon>Entelegynae</taxon>
        <taxon>Araneoidea</taxon>
        <taxon>Nephilidae</taxon>
        <taxon>Nephila</taxon>
    </lineage>
</organism>
<keyword evidence="2" id="KW-1185">Reference proteome</keyword>
<proteinExistence type="predicted"/>
<gene>
    <name evidence="1" type="ORF">NPIL_551171</name>
</gene>
<dbReference type="Proteomes" id="UP000887013">
    <property type="component" value="Unassembled WGS sequence"/>
</dbReference>
<comment type="caution">
    <text evidence="1">The sequence shown here is derived from an EMBL/GenBank/DDBJ whole genome shotgun (WGS) entry which is preliminary data.</text>
</comment>
<evidence type="ECO:0000313" key="1">
    <source>
        <dbReference type="EMBL" id="GFT18941.1"/>
    </source>
</evidence>
<name>A0A8X6NKW9_NEPPI</name>
<evidence type="ECO:0000313" key="2">
    <source>
        <dbReference type="Proteomes" id="UP000887013"/>
    </source>
</evidence>
<sequence length="104" mass="11732">MQGGCNSSTVESSLLVKCYQQKDGSLLAEWPAQQAGSLITFNAEESGVPKDTRVIHKVNIKYLFILLIYLNFHHHKFMTYAEELGQFPDHTRIVLRSHGLTGVK</sequence>
<dbReference type="AlphaFoldDB" id="A0A8X6NKW9"/>
<reference evidence="1" key="1">
    <citation type="submission" date="2020-08" db="EMBL/GenBank/DDBJ databases">
        <title>Multicomponent nature underlies the extraordinary mechanical properties of spider dragline silk.</title>
        <authorList>
            <person name="Kono N."/>
            <person name="Nakamura H."/>
            <person name="Mori M."/>
            <person name="Yoshida Y."/>
            <person name="Ohtoshi R."/>
            <person name="Malay A.D."/>
            <person name="Moran D.A.P."/>
            <person name="Tomita M."/>
            <person name="Numata K."/>
            <person name="Arakawa K."/>
        </authorList>
    </citation>
    <scope>NUCLEOTIDE SEQUENCE</scope>
</reference>
<protein>
    <submittedName>
        <fullName evidence="1">Uncharacterized protein</fullName>
    </submittedName>
</protein>
<dbReference type="EMBL" id="BMAW01058983">
    <property type="protein sequence ID" value="GFT18941.1"/>
    <property type="molecule type" value="Genomic_DNA"/>
</dbReference>
<accession>A0A8X6NKW9</accession>